<dbReference type="EMBL" id="LR798283">
    <property type="protein sequence ID" value="CAB5220454.1"/>
    <property type="molecule type" value="Genomic_DNA"/>
</dbReference>
<gene>
    <name evidence="2" type="ORF">UFOVP238_59</name>
</gene>
<reference evidence="2" key="1">
    <citation type="submission" date="2020-05" db="EMBL/GenBank/DDBJ databases">
        <authorList>
            <person name="Chiriac C."/>
            <person name="Salcher M."/>
            <person name="Ghai R."/>
            <person name="Kavagutti S V."/>
        </authorList>
    </citation>
    <scope>NUCLEOTIDE SEQUENCE</scope>
</reference>
<protein>
    <submittedName>
        <fullName evidence="2">Uncharacterized protein</fullName>
    </submittedName>
</protein>
<feature type="compositionally biased region" description="Acidic residues" evidence="1">
    <location>
        <begin position="141"/>
        <end position="158"/>
    </location>
</feature>
<evidence type="ECO:0000313" key="2">
    <source>
        <dbReference type="EMBL" id="CAB5220454.1"/>
    </source>
</evidence>
<sequence length="386" mass="42198">MANRLKNMVFDFVSLVPRGANQHADVVLAKRDDSEYLTKREFSSNKREAMAEKGTAMPDGSFPIANKNDLSNAIKACGRSKNPDVAKKHIIKRAKALNMEDMIPEEWTGEVEKTDPSGDSVHVDTPMGSKSKKRPASKDEQDTEEMGEEANDSEEEEMPAPKSKSKRKMNKGVDTTDEWESSTLTDMEDNTGLPEGLTPEAIEYIEKLEDLVIAKDDEINNLLSDPDVESKEDYVYEDDLEEVAKSDPTVAALLAKYEAAESRALEAETIAKAERDARITNEMVVKAQGYESIAPVNEMADILKSLHEIDSDLFNAVDGIFAKAASTVAESNLFTEIGKSSDSTVGADLDAVAKSLRADDPSLTAAQAVAKALEARPDLYNLGGNR</sequence>
<evidence type="ECO:0000256" key="1">
    <source>
        <dbReference type="SAM" id="MobiDB-lite"/>
    </source>
</evidence>
<organism evidence="2">
    <name type="scientific">uncultured Caudovirales phage</name>
    <dbReference type="NCBI Taxonomy" id="2100421"/>
    <lineage>
        <taxon>Viruses</taxon>
        <taxon>Duplodnaviria</taxon>
        <taxon>Heunggongvirae</taxon>
        <taxon>Uroviricota</taxon>
        <taxon>Caudoviricetes</taxon>
        <taxon>Peduoviridae</taxon>
        <taxon>Maltschvirus</taxon>
        <taxon>Maltschvirus maltsch</taxon>
    </lineage>
</organism>
<accession>A0A6J7WWE4</accession>
<feature type="region of interest" description="Disordered" evidence="1">
    <location>
        <begin position="108"/>
        <end position="194"/>
    </location>
</feature>
<proteinExistence type="predicted"/>
<name>A0A6J7WWE4_9CAUD</name>